<dbReference type="Gene3D" id="2.40.240.10">
    <property type="entry name" value="Ribosomal Protein L25, Chain P"/>
    <property type="match status" value="1"/>
</dbReference>
<dbReference type="CDD" id="cd00495">
    <property type="entry name" value="Ribosomal_L25_TL5_CTC"/>
    <property type="match status" value="1"/>
</dbReference>
<feature type="compositionally biased region" description="Acidic residues" evidence="6">
    <location>
        <begin position="193"/>
        <end position="220"/>
    </location>
</feature>
<dbReference type="GO" id="GO:0006412">
    <property type="term" value="P:translation"/>
    <property type="evidence" value="ECO:0007669"/>
    <property type="project" value="UniProtKB-UniRule"/>
</dbReference>
<dbReference type="Proteomes" id="UP000192656">
    <property type="component" value="Unassembled WGS sequence"/>
</dbReference>
<dbReference type="Pfam" id="PF01386">
    <property type="entry name" value="Ribosomal_L25p"/>
    <property type="match status" value="1"/>
</dbReference>
<organism evidence="9 10">
    <name type="scientific">Fulvimarina manganoxydans</name>
    <dbReference type="NCBI Taxonomy" id="937218"/>
    <lineage>
        <taxon>Bacteria</taxon>
        <taxon>Pseudomonadati</taxon>
        <taxon>Pseudomonadota</taxon>
        <taxon>Alphaproteobacteria</taxon>
        <taxon>Hyphomicrobiales</taxon>
        <taxon>Aurantimonadaceae</taxon>
        <taxon>Fulvimarina</taxon>
    </lineage>
</organism>
<evidence type="ECO:0000259" key="7">
    <source>
        <dbReference type="Pfam" id="PF01386"/>
    </source>
</evidence>
<evidence type="ECO:0000256" key="5">
    <source>
        <dbReference type="HAMAP-Rule" id="MF_01334"/>
    </source>
</evidence>
<dbReference type="SUPFAM" id="SSF50715">
    <property type="entry name" value="Ribosomal protein L25-like"/>
    <property type="match status" value="1"/>
</dbReference>
<protein>
    <recommendedName>
        <fullName evidence="5">Large ribosomal subunit protein bL25</fullName>
    </recommendedName>
    <alternativeName>
        <fullName evidence="5">General stress protein CTC</fullName>
    </alternativeName>
</protein>
<dbReference type="GO" id="GO:0008097">
    <property type="term" value="F:5S rRNA binding"/>
    <property type="evidence" value="ECO:0007669"/>
    <property type="project" value="InterPro"/>
</dbReference>
<evidence type="ECO:0000256" key="6">
    <source>
        <dbReference type="SAM" id="MobiDB-lite"/>
    </source>
</evidence>
<dbReference type="GO" id="GO:0003735">
    <property type="term" value="F:structural constituent of ribosome"/>
    <property type="evidence" value="ECO:0007669"/>
    <property type="project" value="InterPro"/>
</dbReference>
<keyword evidence="3 5" id="KW-0689">Ribosomal protein</keyword>
<dbReference type="OrthoDB" id="9806411at2"/>
<evidence type="ECO:0000259" key="8">
    <source>
        <dbReference type="Pfam" id="PF14693"/>
    </source>
</evidence>
<evidence type="ECO:0000313" key="10">
    <source>
        <dbReference type="Proteomes" id="UP000192656"/>
    </source>
</evidence>
<evidence type="ECO:0000256" key="2">
    <source>
        <dbReference type="ARBA" id="ARBA00022884"/>
    </source>
</evidence>
<dbReference type="InterPro" id="IPR037121">
    <property type="entry name" value="Ribosomal_bL25_C"/>
</dbReference>
<dbReference type="InterPro" id="IPR020056">
    <property type="entry name" value="Rbsml_bL25/Gln-tRNA_synth_N"/>
</dbReference>
<proteinExistence type="inferred from homology"/>
<keyword evidence="1 5" id="KW-0699">rRNA-binding</keyword>
<accession>A0A1W2A313</accession>
<dbReference type="InterPro" id="IPR020057">
    <property type="entry name" value="Ribosomal_bL25_b-dom"/>
</dbReference>
<comment type="function">
    <text evidence="5">This is one of the proteins that binds to the 5S RNA in the ribosome where it forms part of the central protuberance.</text>
</comment>
<dbReference type="InterPro" id="IPR029751">
    <property type="entry name" value="Ribosomal_L25_dom"/>
</dbReference>
<dbReference type="NCBIfam" id="NF004612">
    <property type="entry name" value="PRK05943.1"/>
    <property type="match status" value="1"/>
</dbReference>
<keyword evidence="2 5" id="KW-0694">RNA-binding</keyword>
<dbReference type="PANTHER" id="PTHR33284:SF1">
    <property type="entry name" value="RIBOSOMAL PROTEIN L25_GLN-TRNA SYNTHETASE, ANTI-CODON-BINDING DOMAIN-CONTAINING PROTEIN"/>
    <property type="match status" value="1"/>
</dbReference>
<evidence type="ECO:0000256" key="3">
    <source>
        <dbReference type="ARBA" id="ARBA00022980"/>
    </source>
</evidence>
<dbReference type="NCBIfam" id="TIGR00731">
    <property type="entry name" value="bL25_bact_ctc"/>
    <property type="match status" value="1"/>
</dbReference>
<reference evidence="9 10" key="1">
    <citation type="submission" date="2017-04" db="EMBL/GenBank/DDBJ databases">
        <authorList>
            <person name="Afonso C.L."/>
            <person name="Miller P.J."/>
            <person name="Scott M.A."/>
            <person name="Spackman E."/>
            <person name="Goraichik I."/>
            <person name="Dimitrov K.M."/>
            <person name="Suarez D.L."/>
            <person name="Swayne D.E."/>
        </authorList>
    </citation>
    <scope>NUCLEOTIDE SEQUENCE [LARGE SCALE GENOMIC DNA]</scope>
    <source>
        <strain evidence="9 10">CGMCC 1.10972</strain>
    </source>
</reference>
<evidence type="ECO:0000256" key="1">
    <source>
        <dbReference type="ARBA" id="ARBA00022730"/>
    </source>
</evidence>
<dbReference type="PANTHER" id="PTHR33284">
    <property type="entry name" value="RIBOSOMAL PROTEIN L25/GLN-TRNA SYNTHETASE, ANTI-CODON-BINDING DOMAIN-CONTAINING PROTEIN"/>
    <property type="match status" value="1"/>
</dbReference>
<evidence type="ECO:0000256" key="4">
    <source>
        <dbReference type="ARBA" id="ARBA00023274"/>
    </source>
</evidence>
<feature type="domain" description="Large ribosomal subunit protein bL25 L25" evidence="7">
    <location>
        <begin position="8"/>
        <end position="94"/>
    </location>
</feature>
<dbReference type="AlphaFoldDB" id="A0A1W2A313"/>
<sequence>MHQTFTVKAEKRDKVGKGAARHLRNNGLIPAVIYGDKQEPLSIALPYKETFLALHGGGFMTNIATIEVDGKKIKVLPKDYQLEPVRDFLMHVDFLRVSEKTRVTVEVPVHFENEDEAPGLTRGGVLNVVRHAVEVECPAGDIPEAFTLDLTGLDIGDSIHASALKLAKGVELTITDRDFTIATIAAPAALRSEEDEAEGTEETEVIEQTDDTVEDEDKGE</sequence>
<gene>
    <name evidence="5" type="primary">rplY</name>
    <name evidence="5" type="synonym">ctc</name>
    <name evidence="9" type="ORF">SAMN06297251_103311</name>
</gene>
<dbReference type="EMBL" id="FWXR01000003">
    <property type="protein sequence ID" value="SMC55055.1"/>
    <property type="molecule type" value="Genomic_DNA"/>
</dbReference>
<keyword evidence="4 5" id="KW-0687">Ribonucleoprotein</keyword>
<dbReference type="Gene3D" id="2.170.120.20">
    <property type="entry name" value="Ribosomal protein L25, beta domain"/>
    <property type="match status" value="1"/>
</dbReference>
<name>A0A1W2A313_9HYPH</name>
<comment type="similarity">
    <text evidence="5">Belongs to the bacterial ribosomal protein bL25 family. CTC subfamily.</text>
</comment>
<dbReference type="InterPro" id="IPR011035">
    <property type="entry name" value="Ribosomal_bL25/Gln-tRNA_synth"/>
</dbReference>
<dbReference type="Pfam" id="PF14693">
    <property type="entry name" value="Ribosomal_TL5_C"/>
    <property type="match status" value="1"/>
</dbReference>
<evidence type="ECO:0000313" key="9">
    <source>
        <dbReference type="EMBL" id="SMC55055.1"/>
    </source>
</evidence>
<dbReference type="NCBIfam" id="NF004128">
    <property type="entry name" value="PRK05618.1-2"/>
    <property type="match status" value="1"/>
</dbReference>
<dbReference type="STRING" id="937218.SAMN06297251_103311"/>
<dbReference type="RefSeq" id="WP_084409113.1">
    <property type="nucleotide sequence ID" value="NZ_FWXR01000003.1"/>
</dbReference>
<comment type="subunit">
    <text evidence="5">Part of the 50S ribosomal subunit; part of the 5S rRNA/L5/L18/L25 subcomplex. Contacts the 5S rRNA. Binds to the 5S rRNA independently of L5 and L18.</text>
</comment>
<dbReference type="GO" id="GO:0022625">
    <property type="term" value="C:cytosolic large ribosomal subunit"/>
    <property type="evidence" value="ECO:0007669"/>
    <property type="project" value="TreeGrafter"/>
</dbReference>
<keyword evidence="10" id="KW-1185">Reference proteome</keyword>
<feature type="region of interest" description="Disordered" evidence="6">
    <location>
        <begin position="189"/>
        <end position="220"/>
    </location>
</feature>
<feature type="domain" description="Large ribosomal subunit protein bL25 beta" evidence="8">
    <location>
        <begin position="103"/>
        <end position="187"/>
    </location>
</feature>
<dbReference type="InterPro" id="IPR020930">
    <property type="entry name" value="Ribosomal_uL5_bac-type"/>
</dbReference>
<dbReference type="InterPro" id="IPR001021">
    <property type="entry name" value="Ribosomal_bL25_long"/>
</dbReference>
<dbReference type="HAMAP" id="MF_01334">
    <property type="entry name" value="Ribosomal_bL25_CTC"/>
    <property type="match status" value="1"/>
</dbReference>